<comment type="caution">
    <text evidence="6">The sequence shown here is derived from an EMBL/GenBank/DDBJ whole genome shotgun (WGS) entry which is preliminary data.</text>
</comment>
<dbReference type="InterPro" id="IPR015943">
    <property type="entry name" value="WD40/YVTN_repeat-like_dom_sf"/>
</dbReference>
<feature type="region of interest" description="Disordered" evidence="4">
    <location>
        <begin position="494"/>
        <end position="623"/>
    </location>
</feature>
<keyword evidence="7" id="KW-1185">Reference proteome</keyword>
<evidence type="ECO:0000256" key="3">
    <source>
        <dbReference type="ARBA" id="ARBA00023242"/>
    </source>
</evidence>
<feature type="compositionally biased region" description="Pro residues" evidence="4">
    <location>
        <begin position="1023"/>
        <end position="1039"/>
    </location>
</feature>
<feature type="region of interest" description="Disordered" evidence="4">
    <location>
        <begin position="431"/>
        <end position="457"/>
    </location>
</feature>
<feature type="compositionally biased region" description="Basic and acidic residues" evidence="4">
    <location>
        <begin position="1184"/>
        <end position="1194"/>
    </location>
</feature>
<evidence type="ECO:0000259" key="5">
    <source>
        <dbReference type="Pfam" id="PF16755"/>
    </source>
</evidence>
<comment type="subcellular location">
    <subcellularLocation>
        <location evidence="1">Nucleus</location>
    </subcellularLocation>
</comment>
<feature type="compositionally biased region" description="Polar residues" evidence="4">
    <location>
        <begin position="549"/>
        <end position="572"/>
    </location>
</feature>
<feature type="region of interest" description="Disordered" evidence="4">
    <location>
        <begin position="954"/>
        <end position="1351"/>
    </location>
</feature>
<evidence type="ECO:0000313" key="7">
    <source>
        <dbReference type="Proteomes" id="UP000054564"/>
    </source>
</evidence>
<feature type="compositionally biased region" description="Polar residues" evidence="4">
    <location>
        <begin position="819"/>
        <end position="835"/>
    </location>
</feature>
<accession>A0A0L0V7X1</accession>
<feature type="compositionally biased region" description="Polar residues" evidence="4">
    <location>
        <begin position="582"/>
        <end position="592"/>
    </location>
</feature>
<dbReference type="GO" id="GO:0005634">
    <property type="term" value="C:nucleus"/>
    <property type="evidence" value="ECO:0007669"/>
    <property type="project" value="UniProtKB-SubCell"/>
</dbReference>
<feature type="compositionally biased region" description="Polar residues" evidence="4">
    <location>
        <begin position="846"/>
        <end position="869"/>
    </location>
</feature>
<dbReference type="OrthoDB" id="248320at2759"/>
<keyword evidence="2" id="KW-0813">Transport</keyword>
<feature type="compositionally biased region" description="Polar residues" evidence="4">
    <location>
        <begin position="960"/>
        <end position="989"/>
    </location>
</feature>
<feature type="compositionally biased region" description="Acidic residues" evidence="4">
    <location>
        <begin position="1251"/>
        <end position="1263"/>
    </location>
</feature>
<feature type="compositionally biased region" description="Polar residues" evidence="4">
    <location>
        <begin position="494"/>
        <end position="520"/>
    </location>
</feature>
<dbReference type="Pfam" id="PF16755">
    <property type="entry name" value="Beta-prop_NUP159_NUP214"/>
    <property type="match status" value="1"/>
</dbReference>
<organism evidence="6 7">
    <name type="scientific">Puccinia striiformis f. sp. tritici PST-78</name>
    <dbReference type="NCBI Taxonomy" id="1165861"/>
    <lineage>
        <taxon>Eukaryota</taxon>
        <taxon>Fungi</taxon>
        <taxon>Dikarya</taxon>
        <taxon>Basidiomycota</taxon>
        <taxon>Pucciniomycotina</taxon>
        <taxon>Pucciniomycetes</taxon>
        <taxon>Pucciniales</taxon>
        <taxon>Pucciniaceae</taxon>
        <taxon>Puccinia</taxon>
    </lineage>
</organism>
<reference evidence="7" key="1">
    <citation type="submission" date="2014-03" db="EMBL/GenBank/DDBJ databases">
        <title>The Genome Sequence of Puccinia striiformis f. sp. tritici PST-78.</title>
        <authorList>
            <consortium name="The Broad Institute Genome Sequencing Platform"/>
            <person name="Cuomo C."/>
            <person name="Hulbert S."/>
            <person name="Chen X."/>
            <person name="Walker B."/>
            <person name="Young S.K."/>
            <person name="Zeng Q."/>
            <person name="Gargeya S."/>
            <person name="Fitzgerald M."/>
            <person name="Haas B."/>
            <person name="Abouelleil A."/>
            <person name="Alvarado L."/>
            <person name="Arachchi H.M."/>
            <person name="Berlin A.M."/>
            <person name="Chapman S.B."/>
            <person name="Goldberg J."/>
            <person name="Griggs A."/>
            <person name="Gujja S."/>
            <person name="Hansen M."/>
            <person name="Howarth C."/>
            <person name="Imamovic A."/>
            <person name="Larimer J."/>
            <person name="McCowan C."/>
            <person name="Montmayeur A."/>
            <person name="Murphy C."/>
            <person name="Neiman D."/>
            <person name="Pearson M."/>
            <person name="Priest M."/>
            <person name="Roberts A."/>
            <person name="Saif S."/>
            <person name="Shea T."/>
            <person name="Sisk P."/>
            <person name="Sykes S."/>
            <person name="Wortman J."/>
            <person name="Nusbaum C."/>
            <person name="Birren B."/>
        </authorList>
    </citation>
    <scope>NUCLEOTIDE SEQUENCE [LARGE SCALE GENOMIC DNA]</scope>
    <source>
        <strain evidence="7">race PST-78</strain>
    </source>
</reference>
<feature type="region of interest" description="Disordered" evidence="4">
    <location>
        <begin position="819"/>
        <end position="925"/>
    </location>
</feature>
<evidence type="ECO:0000256" key="1">
    <source>
        <dbReference type="ARBA" id="ARBA00004123"/>
    </source>
</evidence>
<evidence type="ECO:0000313" key="6">
    <source>
        <dbReference type="EMBL" id="KNE95074.1"/>
    </source>
</evidence>
<dbReference type="Gene3D" id="2.130.10.10">
    <property type="entry name" value="YVTN repeat-like/Quinoprotein amine dehydrogenase"/>
    <property type="match status" value="1"/>
</dbReference>
<evidence type="ECO:0000256" key="2">
    <source>
        <dbReference type="ARBA" id="ARBA00022448"/>
    </source>
</evidence>
<feature type="compositionally biased region" description="Low complexity" evidence="4">
    <location>
        <begin position="1046"/>
        <end position="1059"/>
    </location>
</feature>
<name>A0A0L0V7X1_9BASI</name>
<dbReference type="STRING" id="1165861.A0A0L0V7X1"/>
<gene>
    <name evidence="6" type="ORF">PSTG_11553</name>
</gene>
<keyword evidence="3" id="KW-0539">Nucleus</keyword>
<dbReference type="InterPro" id="IPR039462">
    <property type="entry name" value="Nup159/Nup146_N"/>
</dbReference>
<feature type="compositionally biased region" description="Polar residues" evidence="4">
    <location>
        <begin position="1117"/>
        <end position="1163"/>
    </location>
</feature>
<feature type="compositionally biased region" description="Low complexity" evidence="4">
    <location>
        <begin position="1264"/>
        <end position="1274"/>
    </location>
</feature>
<proteinExistence type="predicted"/>
<feature type="compositionally biased region" description="Acidic residues" evidence="4">
    <location>
        <begin position="1232"/>
        <end position="1243"/>
    </location>
</feature>
<feature type="domain" description="Nucleoporin Nup159/Nup146 N-terminal" evidence="5">
    <location>
        <begin position="111"/>
        <end position="389"/>
    </location>
</feature>
<protein>
    <recommendedName>
        <fullName evidence="5">Nucleoporin Nup159/Nup146 N-terminal domain-containing protein</fullName>
    </recommendedName>
</protein>
<feature type="compositionally biased region" description="Pro residues" evidence="4">
    <location>
        <begin position="1081"/>
        <end position="1094"/>
    </location>
</feature>
<dbReference type="EMBL" id="AJIL01000103">
    <property type="protein sequence ID" value="KNE95074.1"/>
    <property type="molecule type" value="Genomic_DNA"/>
</dbReference>
<feature type="region of interest" description="Disordered" evidence="4">
    <location>
        <begin position="1367"/>
        <end position="1393"/>
    </location>
</feature>
<feature type="compositionally biased region" description="Polar residues" evidence="4">
    <location>
        <begin position="910"/>
        <end position="919"/>
    </location>
</feature>
<evidence type="ECO:0000256" key="4">
    <source>
        <dbReference type="SAM" id="MobiDB-lite"/>
    </source>
</evidence>
<sequence>MDVGTKDVQGTISLSPYRPGTNLRVSSALAPLPKTNFSLFAISNVFGWAIIVTSSDPNLGSGPAFLLTRLDDLQTTIDEADQFSTPVFNFQEKSQTVVVPTASVCYDASVFVTHVAFAAWDRLVIVATSDGSLHILSLYALVDQKSTVPLRSIHPASRVPLKMLVPNPSKGGPMSGVVALVYQDGTLKVVDCYDTGKTHWTGQLATAAEWSPMGKRLFVGYSNGRLEFLTHDGITKGTIDPPPLAEKERLSVLHIKWLDQKNYIITFTPTGDQADEMNETYCLHVPKQSEASACTFARVVDAITSDGDTSLPPELLTVAVSVNPQTNWKHIAISSFTNSTSLTLVGYDKSDTPCFLELEEGRPEIPVAEEDYSPTAPLGFALSFCTRQKTPLIWCYSTDGVLSLWQLSLVDPSIPDDVKVWSEISDSDDISTVEEKGIEQTPPASKPLNSGDAPTASHVVPQRTVDAQSSGFGSFVSSAATTFGTPSLANSQASLGPFSSSQNDTFRQVSLGNGTSQSPAFGQPSAFGQPPSTAPSPFGQPSAFGKLGPSTSSSPFGQASVFGQQTSSTSSAFGEPTALGKSDSTTSPSPFGQASAFGKPASLPFGQPNALEKSTTSAPVSAFGQPPSATVSAFGQPPSATVSAFGKPPSATVSAFGKPPSATVSAFGKPPSATVLAFGQPAPSQTSAFGQPASSQVTAFGQPSAFASTASPAQVSAFGQPSAFGKPASPAPVSAFGQPGAFGKPTFPASSIAFPSTSAFGKSPFGATAFGDTGSLVRPPLEGATATSSAGFAAFANSSSKSEVSSLGRFAQFTNTTNQTSFLSGDTASTSTNVLDNPHSDAAESAQKSQTANTNSFSQSSCGPASSVFTKPEGLSFSKNSTAATTNLSNFQPRVTEIHEGKEEEARPQSARSGTSSPLSDVADDISVSQLSQTLDSIIDATSVPAAPHVNALDALSLDKPTSSPKETHGSVQQATHQPNPQAPSSSVRPASFGFGGFTQPAPSRTLFFGTSVPLTSTLPQSIPSPPSAQPSESRPPPASMASQLTSTPTHSSSKSPPYLTSPPSAPPANIMESATATPTPSCPEAPTSSPPSSSPKANSPTSPPSPSSLQPATCTPPASSLKVPTSTSSPSSLHATVSTPPPSSLNATVSMPLPSSLNATVSTPPPSSLELPDSAPEPSTETSLEHAGDRLETPEISAEIKNIPSSCEQDRTSDNDNENLNSKNEDIFGSENEEATSEDLEVVSETGDIQSEDEIVPSDDGTESASDSSSSKDQLYDELEVSHRNELEAVQEDAPAEFQPESSDERMLATSAPEEIHTAHAPEETQGNPALKVSQGTLEPKEQSSDEGMVATSAPEEIYTAHVPEETQGNLAPEVSQETPEPKEQIKPPKPPFLTTRPEFIAPITSLCPTTVPKIIVNSDDTFPDIAGKDLRESLTTITDSITSGIDCLAPAGSVCRRYLQECHKKLQNDPGVADLQQFQNWAFGDLPTLRHFIQRFAEYAQRKKVEYETRKKALPAIEGFSIKGDMKLDEIKRLWRLRNDPGFSQVVRSRQLGPVQLAHQKDMRRLIRDVKHGISQMSEVLQSFESCHRDAKSDRNRMQTPSLDMINRCIRCITLGFTQYIIDLEKMHLWVCQTKVATSTPQDETHIAQVGSLAQQGSSRTPDQAAALRALMSEHKGALLKESIMKHRTEPILTQARRLRQLNPSVKPHALSHISATRTLIVTPRQKPF</sequence>
<dbReference type="Proteomes" id="UP000054564">
    <property type="component" value="Unassembled WGS sequence"/>
</dbReference>
<feature type="compositionally biased region" description="Polar residues" evidence="4">
    <location>
        <begin position="877"/>
        <end position="893"/>
    </location>
</feature>
<dbReference type="SUPFAM" id="SSF117289">
    <property type="entry name" value="Nucleoporin domain"/>
    <property type="match status" value="1"/>
</dbReference>
<feature type="compositionally biased region" description="Basic and acidic residues" evidence="4">
    <location>
        <begin position="1315"/>
        <end position="1324"/>
    </location>
</feature>
<feature type="compositionally biased region" description="Basic and acidic residues" evidence="4">
    <location>
        <begin position="896"/>
        <end position="907"/>
    </location>
</feature>